<sequence>MACIKGVNRSASVALAEEAECCDVFGLDEELLEVVPKPVLGVLLLSVLHFDAFHLSFCIWFPSQYRGSYFCPPPSSAKIGPIPTDDGVGKEVITRMTANMATNKEFYTDSNGRDFLKRVRDHRDDWPLQVTQPVAGNYYPLNLGIYTKDKKSEFSVLVDRATGGASIKDGEVELMLHRRILHDDGRGVGEALDEQVCVNNNKTCEGLTVRGNYYISIDKLGAGARWRRTTGQEIYSPFLLAFTHENSESWKSSHWTKGTIMDPNYSLPPNVALITLEELDGGVVLLRLAHLYEASEDAEYSTLTKVELKKLFAKKTNVECSARAIIDLGAHTDSCIIT</sequence>
<dbReference type="AlphaFoldDB" id="A0A4D6NI65"/>
<dbReference type="InterPro" id="IPR011013">
    <property type="entry name" value="Gal_mutarotase_sf_dom"/>
</dbReference>
<dbReference type="PANTHER" id="PTHR11607">
    <property type="entry name" value="ALPHA-MANNOSIDASE"/>
    <property type="match status" value="1"/>
</dbReference>
<dbReference type="PANTHER" id="PTHR11607:SF61">
    <property type="entry name" value="ALPHA-MANNOSIDASE"/>
    <property type="match status" value="1"/>
</dbReference>
<dbReference type="InterPro" id="IPR011682">
    <property type="entry name" value="Glyco_hydro_38_C"/>
</dbReference>
<dbReference type="Pfam" id="PF07748">
    <property type="entry name" value="Glyco_hydro_38C"/>
    <property type="match status" value="1"/>
</dbReference>
<dbReference type="SUPFAM" id="SSF74650">
    <property type="entry name" value="Galactose mutarotase-like"/>
    <property type="match status" value="1"/>
</dbReference>
<organism evidence="2 3">
    <name type="scientific">Vigna unguiculata</name>
    <name type="common">Cowpea</name>
    <dbReference type="NCBI Taxonomy" id="3917"/>
    <lineage>
        <taxon>Eukaryota</taxon>
        <taxon>Viridiplantae</taxon>
        <taxon>Streptophyta</taxon>
        <taxon>Embryophyta</taxon>
        <taxon>Tracheophyta</taxon>
        <taxon>Spermatophyta</taxon>
        <taxon>Magnoliopsida</taxon>
        <taxon>eudicotyledons</taxon>
        <taxon>Gunneridae</taxon>
        <taxon>Pentapetalae</taxon>
        <taxon>rosids</taxon>
        <taxon>fabids</taxon>
        <taxon>Fabales</taxon>
        <taxon>Fabaceae</taxon>
        <taxon>Papilionoideae</taxon>
        <taxon>50 kb inversion clade</taxon>
        <taxon>NPAAA clade</taxon>
        <taxon>indigoferoid/millettioid clade</taxon>
        <taxon>Phaseoleae</taxon>
        <taxon>Vigna</taxon>
    </lineage>
</organism>
<evidence type="ECO:0000313" key="3">
    <source>
        <dbReference type="Proteomes" id="UP000501690"/>
    </source>
</evidence>
<reference evidence="2 3" key="1">
    <citation type="submission" date="2019-04" db="EMBL/GenBank/DDBJ databases">
        <title>An improved genome assembly and genetic linkage map for asparagus bean, Vigna unguiculata ssp. sesquipedialis.</title>
        <authorList>
            <person name="Xia Q."/>
            <person name="Zhang R."/>
            <person name="Dong Y."/>
        </authorList>
    </citation>
    <scope>NUCLEOTIDE SEQUENCE [LARGE SCALE GENOMIC DNA]</scope>
    <source>
        <tissue evidence="2">Leaf</tissue>
    </source>
</reference>
<feature type="domain" description="Glycosyl hydrolase family 38 C-terminal" evidence="1">
    <location>
        <begin position="89"/>
        <end position="186"/>
    </location>
</feature>
<dbReference type="Gene3D" id="2.70.98.30">
    <property type="entry name" value="Golgi alpha-mannosidase II, domain 4"/>
    <property type="match status" value="1"/>
</dbReference>
<accession>A0A4D6NI65</accession>
<dbReference type="InterPro" id="IPR050843">
    <property type="entry name" value="Glycosyl_Hydrlase_38"/>
</dbReference>
<dbReference type="EMBL" id="CP039355">
    <property type="protein sequence ID" value="QCE13450.1"/>
    <property type="molecule type" value="Genomic_DNA"/>
</dbReference>
<evidence type="ECO:0000313" key="2">
    <source>
        <dbReference type="EMBL" id="QCE13450.1"/>
    </source>
</evidence>
<dbReference type="GO" id="GO:0030246">
    <property type="term" value="F:carbohydrate binding"/>
    <property type="evidence" value="ECO:0007669"/>
    <property type="project" value="InterPro"/>
</dbReference>
<dbReference type="GO" id="GO:0006013">
    <property type="term" value="P:mannose metabolic process"/>
    <property type="evidence" value="ECO:0007669"/>
    <property type="project" value="InterPro"/>
</dbReference>
<protein>
    <submittedName>
        <fullName evidence="2">Alpha-mannosidase</fullName>
    </submittedName>
</protein>
<dbReference type="Gene3D" id="2.60.40.1360">
    <property type="match status" value="1"/>
</dbReference>
<gene>
    <name evidence="2" type="ORF">DEO72_LG11g443</name>
</gene>
<keyword evidence="3" id="KW-1185">Reference proteome</keyword>
<dbReference type="GO" id="GO:0004559">
    <property type="term" value="F:alpha-mannosidase activity"/>
    <property type="evidence" value="ECO:0007669"/>
    <property type="project" value="InterPro"/>
</dbReference>
<name>A0A4D6NI65_VIGUN</name>
<evidence type="ECO:0000259" key="1">
    <source>
        <dbReference type="Pfam" id="PF07748"/>
    </source>
</evidence>
<dbReference type="Proteomes" id="UP000501690">
    <property type="component" value="Linkage Group LG11"/>
</dbReference>
<proteinExistence type="predicted"/>